<reference evidence="2 3" key="1">
    <citation type="submission" date="2020-04" db="EMBL/GenBank/DDBJ databases">
        <title>Metagenomic profiling of ammonia- and methane-oxidizing microorganisms in a Dutch drinking water treatment plant.</title>
        <authorList>
            <person name="Poghosyan L."/>
            <person name="Leucker S."/>
        </authorList>
    </citation>
    <scope>NUCLEOTIDE SEQUENCE [LARGE SCALE GENOMIC DNA]</scope>
    <source>
        <strain evidence="2">S-RSF-IL-03</strain>
    </source>
</reference>
<dbReference type="Pfam" id="PF13487">
    <property type="entry name" value="HD_5"/>
    <property type="match status" value="2"/>
</dbReference>
<accession>A0A849SJV5</accession>
<feature type="domain" description="HD-GYP" evidence="1">
    <location>
        <begin position="236"/>
        <end position="426"/>
    </location>
</feature>
<dbReference type="InterPro" id="IPR003607">
    <property type="entry name" value="HD/PDEase_dom"/>
</dbReference>
<dbReference type="Proteomes" id="UP000580839">
    <property type="component" value="Unassembled WGS sequence"/>
</dbReference>
<dbReference type="EMBL" id="JABFRW010000211">
    <property type="protein sequence ID" value="NOT35682.1"/>
    <property type="molecule type" value="Genomic_DNA"/>
</dbReference>
<proteinExistence type="predicted"/>
<sequence>MNIPPAPPAFAAGPASLGAVLGAISAALDLADGRRPGASLRATLIGMGIGERLSLSAGHMRELYLALLTQNLGATADARLLGASADGDERAAKRARRHDHELEPADAREVSRLRALRSVQLADAMALGVGVSAVLAASDERWDGRGHPGGARGDAIPIGARIVSIARFIDERRANESSAEALGSVGRRVGTQFDPELLPALADLMPWLDRWESADEAALLRLACEAEPGDSPVVASPARLDRIAENLGALVDEKSDFTHGHSRNVADLATRMAWELGLDESQQTDTRRAAWLHDLGMVAVPTGVLDKRGYLTAEEWECVRVHPFHTHHILGNAPGFDRIALAAAAHHERLDGRGYFLGLRGDAIPGISRILAVADSFEALTADRPHRAAVPEEVAMHFLELDQGLDPACIAALRRALGTDDQLRAA</sequence>
<dbReference type="PANTHER" id="PTHR45228:SF5">
    <property type="entry name" value="CYCLIC DI-GMP PHOSPHODIESTERASE VC_1348-RELATED"/>
    <property type="match status" value="1"/>
</dbReference>
<name>A0A849SJV5_UNCEI</name>
<evidence type="ECO:0000313" key="3">
    <source>
        <dbReference type="Proteomes" id="UP000580839"/>
    </source>
</evidence>
<dbReference type="PROSITE" id="PS51832">
    <property type="entry name" value="HD_GYP"/>
    <property type="match status" value="2"/>
</dbReference>
<gene>
    <name evidence="2" type="ORF">HOP12_16195</name>
</gene>
<feature type="domain" description="HD-GYP" evidence="1">
    <location>
        <begin position="13"/>
        <end position="217"/>
    </location>
</feature>
<dbReference type="Gene3D" id="1.10.3210.10">
    <property type="entry name" value="Hypothetical protein af1432"/>
    <property type="match status" value="2"/>
</dbReference>
<organism evidence="2 3">
    <name type="scientific">Eiseniibacteriota bacterium</name>
    <dbReference type="NCBI Taxonomy" id="2212470"/>
    <lineage>
        <taxon>Bacteria</taxon>
        <taxon>Candidatus Eiseniibacteriota</taxon>
    </lineage>
</organism>
<evidence type="ECO:0000259" key="1">
    <source>
        <dbReference type="PROSITE" id="PS51832"/>
    </source>
</evidence>
<dbReference type="InterPro" id="IPR037522">
    <property type="entry name" value="HD_GYP_dom"/>
</dbReference>
<dbReference type="CDD" id="cd00077">
    <property type="entry name" value="HDc"/>
    <property type="match status" value="1"/>
</dbReference>
<dbReference type="AlphaFoldDB" id="A0A849SJV5"/>
<comment type="caution">
    <text evidence="2">The sequence shown here is derived from an EMBL/GenBank/DDBJ whole genome shotgun (WGS) entry which is preliminary data.</text>
</comment>
<protein>
    <submittedName>
        <fullName evidence="2">HD domain-containing protein</fullName>
    </submittedName>
</protein>
<dbReference type="InterPro" id="IPR052020">
    <property type="entry name" value="Cyclic_di-GMP/3'3'-cGAMP_PDE"/>
</dbReference>
<dbReference type="SUPFAM" id="SSF109604">
    <property type="entry name" value="HD-domain/PDEase-like"/>
    <property type="match status" value="2"/>
</dbReference>
<dbReference type="PANTHER" id="PTHR45228">
    <property type="entry name" value="CYCLIC DI-GMP PHOSPHODIESTERASE TM_0186-RELATED"/>
    <property type="match status" value="1"/>
</dbReference>
<evidence type="ECO:0000313" key="2">
    <source>
        <dbReference type="EMBL" id="NOT35682.1"/>
    </source>
</evidence>
<dbReference type="SMART" id="SM00471">
    <property type="entry name" value="HDc"/>
    <property type="match status" value="1"/>
</dbReference>